<dbReference type="SUPFAM" id="SSF52075">
    <property type="entry name" value="Outer arm dynein light chain 1"/>
    <property type="match status" value="1"/>
</dbReference>
<sequence length="165" mass="19175">MNELYLGDNEISNLWPLKFQVNLEGLYVNNNIIIDIGVVKYLTSLKTFVFADNGVINISTLKNLQLDDVDLQNNYITDLKLVETLPNRYGYLEQKELLEQYPRISKVVQGIFNSNDQNQNTKSKLKQTRRKIIQFEEQTSKIVQKAVLNQISFTDRVVNLFQSIE</sequence>
<name>A0ABP1J530_9EUKA</name>
<accession>A0ABP1J530</accession>
<dbReference type="Proteomes" id="UP001642409">
    <property type="component" value="Unassembled WGS sequence"/>
</dbReference>
<reference evidence="1 2" key="1">
    <citation type="submission" date="2024-07" db="EMBL/GenBank/DDBJ databases">
        <authorList>
            <person name="Akdeniz Z."/>
        </authorList>
    </citation>
    <scope>NUCLEOTIDE SEQUENCE [LARGE SCALE GENOMIC DNA]</scope>
</reference>
<proteinExistence type="predicted"/>
<evidence type="ECO:0000313" key="2">
    <source>
        <dbReference type="Proteomes" id="UP001642409"/>
    </source>
</evidence>
<gene>
    <name evidence="1" type="ORF">HINF_LOCUS33073</name>
</gene>
<organism evidence="1 2">
    <name type="scientific">Hexamita inflata</name>
    <dbReference type="NCBI Taxonomy" id="28002"/>
    <lineage>
        <taxon>Eukaryota</taxon>
        <taxon>Metamonada</taxon>
        <taxon>Diplomonadida</taxon>
        <taxon>Hexamitidae</taxon>
        <taxon>Hexamitinae</taxon>
        <taxon>Hexamita</taxon>
    </lineage>
</organism>
<evidence type="ECO:0000313" key="1">
    <source>
        <dbReference type="EMBL" id="CAL6030196.1"/>
    </source>
</evidence>
<dbReference type="Gene3D" id="3.80.10.10">
    <property type="entry name" value="Ribonuclease Inhibitor"/>
    <property type="match status" value="1"/>
</dbReference>
<dbReference type="InterPro" id="IPR032675">
    <property type="entry name" value="LRR_dom_sf"/>
</dbReference>
<dbReference type="PROSITE" id="PS51450">
    <property type="entry name" value="LRR"/>
    <property type="match status" value="1"/>
</dbReference>
<comment type="caution">
    <text evidence="1">The sequence shown here is derived from an EMBL/GenBank/DDBJ whole genome shotgun (WGS) entry which is preliminary data.</text>
</comment>
<protein>
    <submittedName>
        <fullName evidence="1">Leucine-rich_repeat domain-containing protein</fullName>
    </submittedName>
</protein>
<keyword evidence="2" id="KW-1185">Reference proteome</keyword>
<dbReference type="InterPro" id="IPR001611">
    <property type="entry name" value="Leu-rich_rpt"/>
</dbReference>
<dbReference type="EMBL" id="CAXDID020000114">
    <property type="protein sequence ID" value="CAL6030196.1"/>
    <property type="molecule type" value="Genomic_DNA"/>
</dbReference>